<protein>
    <recommendedName>
        <fullName evidence="3">Protein TsetseEP domain-containing protein</fullName>
    </recommendedName>
</protein>
<feature type="region of interest" description="Disordered" evidence="1">
    <location>
        <begin position="186"/>
        <end position="217"/>
    </location>
</feature>
<accession>A0A0L0C4N7</accession>
<evidence type="ECO:0000313" key="5">
    <source>
        <dbReference type="Proteomes" id="UP000037069"/>
    </source>
</evidence>
<feature type="chain" id="PRO_5005535675" description="Protein TsetseEP domain-containing protein" evidence="2">
    <location>
        <begin position="23"/>
        <end position="217"/>
    </location>
</feature>
<feature type="domain" description="Protein TsetseEP" evidence="3">
    <location>
        <begin position="49"/>
        <end position="165"/>
    </location>
</feature>
<keyword evidence="5" id="KW-1185">Reference proteome</keyword>
<dbReference type="Pfam" id="PF05267">
    <property type="entry name" value="DUF725"/>
    <property type="match status" value="1"/>
</dbReference>
<reference evidence="4 5" key="1">
    <citation type="journal article" date="2015" name="Nat. Commun.">
        <title>Lucilia cuprina genome unlocks parasitic fly biology to underpin future interventions.</title>
        <authorList>
            <person name="Anstead C.A."/>
            <person name="Korhonen P.K."/>
            <person name="Young N.D."/>
            <person name="Hall R.S."/>
            <person name="Jex A.R."/>
            <person name="Murali S.C."/>
            <person name="Hughes D.S."/>
            <person name="Lee S.F."/>
            <person name="Perry T."/>
            <person name="Stroehlein A.J."/>
            <person name="Ansell B.R."/>
            <person name="Breugelmans B."/>
            <person name="Hofmann A."/>
            <person name="Qu J."/>
            <person name="Dugan S."/>
            <person name="Lee S.L."/>
            <person name="Chao H."/>
            <person name="Dinh H."/>
            <person name="Han Y."/>
            <person name="Doddapaneni H.V."/>
            <person name="Worley K.C."/>
            <person name="Muzny D.M."/>
            <person name="Ioannidis P."/>
            <person name="Waterhouse R.M."/>
            <person name="Zdobnov E.M."/>
            <person name="James P.J."/>
            <person name="Bagnall N.H."/>
            <person name="Kotze A.C."/>
            <person name="Gibbs R.A."/>
            <person name="Richards S."/>
            <person name="Batterham P."/>
            <person name="Gasser R.B."/>
        </authorList>
    </citation>
    <scope>NUCLEOTIDE SEQUENCE [LARGE SCALE GENOMIC DNA]</scope>
    <source>
        <strain evidence="4 5">LS</strain>
        <tissue evidence="4">Full body</tissue>
    </source>
</reference>
<evidence type="ECO:0000256" key="1">
    <source>
        <dbReference type="SAM" id="MobiDB-lite"/>
    </source>
</evidence>
<feature type="compositionally biased region" description="Low complexity" evidence="1">
    <location>
        <begin position="195"/>
        <end position="217"/>
    </location>
</feature>
<dbReference type="InterPro" id="IPR007931">
    <property type="entry name" value="TsetseEP"/>
</dbReference>
<name>A0A0L0C4N7_LUCCU</name>
<comment type="caution">
    <text evidence="4">The sequence shown here is derived from an EMBL/GenBank/DDBJ whole genome shotgun (WGS) entry which is preliminary data.</text>
</comment>
<dbReference type="EMBL" id="JRES01000987">
    <property type="protein sequence ID" value="KNC26399.1"/>
    <property type="molecule type" value="Genomic_DNA"/>
</dbReference>
<evidence type="ECO:0000256" key="2">
    <source>
        <dbReference type="SAM" id="SignalP"/>
    </source>
</evidence>
<evidence type="ECO:0000259" key="3">
    <source>
        <dbReference type="Pfam" id="PF05267"/>
    </source>
</evidence>
<sequence length="217" mass="24973">MFSKLNIFNFYAISAILLCAVAQPQIENNILKLIARSADFIALNPKGYKDCFNFLVWEMGEITTKYETNYQACNKASRDKRNEVDLETLESRESLRNRTEDSCSALALCKEELKIDDEYQCFIEEGNDSIKVLRSISNDASSERSSYVERIRVIEYNEQQCTNQTKIIYEKESDDCYNHFNDCLLGREQPPTPKPTTTKPLPTPNIETTTESITTEK</sequence>
<keyword evidence="2" id="KW-0732">Signal</keyword>
<evidence type="ECO:0000313" key="4">
    <source>
        <dbReference type="EMBL" id="KNC26399.1"/>
    </source>
</evidence>
<organism evidence="4 5">
    <name type="scientific">Lucilia cuprina</name>
    <name type="common">Green bottle fly</name>
    <name type="synonym">Australian sheep blowfly</name>
    <dbReference type="NCBI Taxonomy" id="7375"/>
    <lineage>
        <taxon>Eukaryota</taxon>
        <taxon>Metazoa</taxon>
        <taxon>Ecdysozoa</taxon>
        <taxon>Arthropoda</taxon>
        <taxon>Hexapoda</taxon>
        <taxon>Insecta</taxon>
        <taxon>Pterygota</taxon>
        <taxon>Neoptera</taxon>
        <taxon>Endopterygota</taxon>
        <taxon>Diptera</taxon>
        <taxon>Brachycera</taxon>
        <taxon>Muscomorpha</taxon>
        <taxon>Oestroidea</taxon>
        <taxon>Calliphoridae</taxon>
        <taxon>Luciliinae</taxon>
        <taxon>Lucilia</taxon>
    </lineage>
</organism>
<gene>
    <name evidence="4" type="ORF">FF38_03326</name>
</gene>
<dbReference type="OrthoDB" id="8054395at2759"/>
<dbReference type="OMA" id="WEMGEIT"/>
<proteinExistence type="predicted"/>
<dbReference type="AlphaFoldDB" id="A0A0L0C4N7"/>
<dbReference type="Proteomes" id="UP000037069">
    <property type="component" value="Unassembled WGS sequence"/>
</dbReference>
<feature type="signal peptide" evidence="2">
    <location>
        <begin position="1"/>
        <end position="22"/>
    </location>
</feature>